<evidence type="ECO:0000313" key="9">
    <source>
        <dbReference type="EMBL" id="KAF6000534.1"/>
    </source>
</evidence>
<dbReference type="AlphaFoldDB" id="A0A7J7ICX3"/>
<keyword evidence="10" id="KW-1185">Reference proteome</keyword>
<dbReference type="EMBL" id="VWRR01000019">
    <property type="protein sequence ID" value="KAF6000534.1"/>
    <property type="molecule type" value="Genomic_DNA"/>
</dbReference>
<feature type="transmembrane region" description="Helical" evidence="7">
    <location>
        <begin position="91"/>
        <end position="110"/>
    </location>
</feature>
<proteinExistence type="predicted"/>
<feature type="transmembrane region" description="Helical" evidence="7">
    <location>
        <begin position="58"/>
        <end position="79"/>
    </location>
</feature>
<dbReference type="InterPro" id="IPR033118">
    <property type="entry name" value="EXPERA"/>
</dbReference>
<dbReference type="PROSITE" id="PS51751">
    <property type="entry name" value="EXPERA"/>
    <property type="match status" value="1"/>
</dbReference>
<dbReference type="Pfam" id="PF05241">
    <property type="entry name" value="EBP"/>
    <property type="match status" value="1"/>
</dbReference>
<dbReference type="GO" id="GO:0016020">
    <property type="term" value="C:membrane"/>
    <property type="evidence" value="ECO:0007669"/>
    <property type="project" value="UniProtKB-SubCell"/>
</dbReference>
<gene>
    <name evidence="9" type="ORF">F1559_001357</name>
</gene>
<feature type="compositionally biased region" description="Polar residues" evidence="6">
    <location>
        <begin position="243"/>
        <end position="255"/>
    </location>
</feature>
<evidence type="ECO:0000313" key="10">
    <source>
        <dbReference type="Proteomes" id="UP000530660"/>
    </source>
</evidence>
<reference evidence="9 10" key="1">
    <citation type="journal article" date="2020" name="J. Phycol.">
        <title>Comparative genome analysis reveals Cyanidiococcus gen. nov., a new extremophilic red algal genus sister to Cyanidioschyzon (Cyanidioschyzonaceae, Rhodophyta).</title>
        <authorList>
            <person name="Liu S.-L."/>
            <person name="Chiang Y.-R."/>
            <person name="Yoon H.S."/>
            <person name="Fu H.-Y."/>
        </authorList>
    </citation>
    <scope>NUCLEOTIDE SEQUENCE [LARGE SCALE GENOMIC DNA]</scope>
    <source>
        <strain evidence="9 10">THAL066</strain>
    </source>
</reference>
<evidence type="ECO:0000256" key="1">
    <source>
        <dbReference type="ARBA" id="ARBA00004141"/>
    </source>
</evidence>
<feature type="domain" description="EXPERA" evidence="8">
    <location>
        <begin position="2"/>
        <end position="144"/>
    </location>
</feature>
<evidence type="ECO:0000256" key="5">
    <source>
        <dbReference type="PROSITE-ProRule" id="PRU01087"/>
    </source>
</evidence>
<comment type="subcellular location">
    <subcellularLocation>
        <location evidence="1">Membrane</location>
        <topology evidence="1">Multi-pass membrane protein</topology>
    </subcellularLocation>
</comment>
<evidence type="ECO:0000259" key="8">
    <source>
        <dbReference type="PROSITE" id="PS51751"/>
    </source>
</evidence>
<feature type="region of interest" description="Disordered" evidence="6">
    <location>
        <begin position="172"/>
        <end position="255"/>
    </location>
</feature>
<keyword evidence="3 5" id="KW-1133">Transmembrane helix</keyword>
<keyword evidence="2 5" id="KW-0812">Transmembrane</keyword>
<feature type="transmembrane region" description="Helical" evidence="7">
    <location>
        <begin position="7"/>
        <end position="26"/>
    </location>
</feature>
<name>A0A7J7ICX3_9RHOD</name>
<evidence type="ECO:0000256" key="2">
    <source>
        <dbReference type="ARBA" id="ARBA00022692"/>
    </source>
</evidence>
<evidence type="ECO:0000256" key="7">
    <source>
        <dbReference type="SAM" id="Phobius"/>
    </source>
</evidence>
<dbReference type="OrthoDB" id="433124at2759"/>
<protein>
    <recommendedName>
        <fullName evidence="8">EXPERA domain-containing protein</fullName>
    </recommendedName>
</protein>
<dbReference type="Proteomes" id="UP000530660">
    <property type="component" value="Unassembled WGS sequence"/>
</dbReference>
<sequence length="255" mass="28326">MPPVFYACFFLAFPVITVLIDLSLLFPERWPPRSLALLRETIQWWANTYDPLMVRAPVWLKAMTLVEVVIVPAYSVLALRALRKNKYAPWMVPLTIVFSTVCIYSVFIIAAENMYGLGRSLLDKDGIAWLLAYAPFFMAPLLWTVHVLQAVANRGAAAPSRKIMASISKRLSNRTHGGDGASKSARVKADKQGTKTSAPIVKSARGEPRRRLTPTTHEAQLLVAEADMRTPITTRSGARVRSTRGTNVQSTKTKT</sequence>
<accession>A0A7J7ICX3</accession>
<comment type="caution">
    <text evidence="9">The sequence shown here is derived from an EMBL/GenBank/DDBJ whole genome shotgun (WGS) entry which is preliminary data.</text>
</comment>
<keyword evidence="4 5" id="KW-0472">Membrane</keyword>
<evidence type="ECO:0000256" key="6">
    <source>
        <dbReference type="SAM" id="MobiDB-lite"/>
    </source>
</evidence>
<organism evidence="9 10">
    <name type="scientific">Cyanidiococcus yangmingshanensis</name>
    <dbReference type="NCBI Taxonomy" id="2690220"/>
    <lineage>
        <taxon>Eukaryota</taxon>
        <taxon>Rhodophyta</taxon>
        <taxon>Bangiophyceae</taxon>
        <taxon>Cyanidiales</taxon>
        <taxon>Cyanidiaceae</taxon>
        <taxon>Cyanidiococcus</taxon>
    </lineage>
</organism>
<evidence type="ECO:0000256" key="3">
    <source>
        <dbReference type="ARBA" id="ARBA00022989"/>
    </source>
</evidence>
<evidence type="ECO:0000256" key="4">
    <source>
        <dbReference type="ARBA" id="ARBA00023136"/>
    </source>
</evidence>
<feature type="transmembrane region" description="Helical" evidence="7">
    <location>
        <begin position="130"/>
        <end position="152"/>
    </location>
</feature>